<dbReference type="InterPro" id="IPR050855">
    <property type="entry name" value="NDM-1-like"/>
</dbReference>
<dbReference type="EMBL" id="JAUSTM010000019">
    <property type="protein sequence ID" value="MDQ0223203.1"/>
    <property type="molecule type" value="Genomic_DNA"/>
</dbReference>
<dbReference type="PANTHER" id="PTHR42951:SF22">
    <property type="entry name" value="METALLO BETA-LACTAMASE SUPERFAMILY LIPOPROTEIN"/>
    <property type="match status" value="1"/>
</dbReference>
<dbReference type="SMART" id="SM00849">
    <property type="entry name" value="Lactamase_B"/>
    <property type="match status" value="1"/>
</dbReference>
<accession>A0ABT9YV46</accession>
<comment type="caution">
    <text evidence="2">The sequence shown here is derived from an EMBL/GenBank/DDBJ whole genome shotgun (WGS) entry which is preliminary data.</text>
</comment>
<reference evidence="2 3" key="1">
    <citation type="submission" date="2023-07" db="EMBL/GenBank/DDBJ databases">
        <title>Genomic Encyclopedia of Type Strains, Phase IV (KMG-IV): sequencing the most valuable type-strain genomes for metagenomic binning, comparative biology and taxonomic classification.</title>
        <authorList>
            <person name="Goeker M."/>
        </authorList>
    </citation>
    <scope>NUCLEOTIDE SEQUENCE [LARGE SCALE GENOMIC DNA]</scope>
    <source>
        <strain evidence="2 3">DSM 105143</strain>
    </source>
</reference>
<sequence length="282" mass="31441">MENYYHLEPVNERVQAIKSLGGEFVYLILGDNKALLIDTCVGVGNLKDFVSKATDLPITVALTHGHVDHAMGAPEFEEVYLNPLDIPVYQSMCSKEERFGYLVATVGLERAEQLKETLLEAEPDFPFLTLSDGQSFDLGGITVSAHAFPGHTPGMIAFLIEEEGILILGDACNNSTFLFDENATDVETYRMSVQVAQAIFQDKFKRIFISHHEMDVATDIMANMLEVCDDIMDGRADDLPFNFMGHQAYIAKVCDDHFHRKDGKDGNLIYNKAKIFAKETTS</sequence>
<name>A0ABT9YV46_9STRE</name>
<gene>
    <name evidence="2" type="ORF">J2S23_001778</name>
</gene>
<evidence type="ECO:0000313" key="3">
    <source>
        <dbReference type="Proteomes" id="UP001223079"/>
    </source>
</evidence>
<protein>
    <submittedName>
        <fullName evidence="2">Glyoxylase-like metal-dependent hydrolase (Beta-lactamase superfamily II)</fullName>
    </submittedName>
</protein>
<dbReference type="PANTHER" id="PTHR42951">
    <property type="entry name" value="METALLO-BETA-LACTAMASE DOMAIN-CONTAINING"/>
    <property type="match status" value="1"/>
</dbReference>
<proteinExistence type="predicted"/>
<evidence type="ECO:0000259" key="1">
    <source>
        <dbReference type="SMART" id="SM00849"/>
    </source>
</evidence>
<evidence type="ECO:0000313" key="2">
    <source>
        <dbReference type="EMBL" id="MDQ0223203.1"/>
    </source>
</evidence>
<feature type="domain" description="Metallo-beta-lactamase" evidence="1">
    <location>
        <begin position="22"/>
        <end position="211"/>
    </location>
</feature>
<organism evidence="2 3">
    <name type="scientific">Streptococcus moroccensis</name>
    <dbReference type="NCBI Taxonomy" id="1451356"/>
    <lineage>
        <taxon>Bacteria</taxon>
        <taxon>Bacillati</taxon>
        <taxon>Bacillota</taxon>
        <taxon>Bacilli</taxon>
        <taxon>Lactobacillales</taxon>
        <taxon>Streptococcaceae</taxon>
        <taxon>Streptococcus</taxon>
    </lineage>
</organism>
<dbReference type="InterPro" id="IPR036866">
    <property type="entry name" value="RibonucZ/Hydroxyglut_hydro"/>
</dbReference>
<dbReference type="Proteomes" id="UP001223079">
    <property type="component" value="Unassembled WGS sequence"/>
</dbReference>
<keyword evidence="3" id="KW-1185">Reference proteome</keyword>
<dbReference type="SUPFAM" id="SSF56281">
    <property type="entry name" value="Metallo-hydrolase/oxidoreductase"/>
    <property type="match status" value="1"/>
</dbReference>
<dbReference type="Gene3D" id="3.60.15.10">
    <property type="entry name" value="Ribonuclease Z/Hydroxyacylglutathione hydrolase-like"/>
    <property type="match status" value="1"/>
</dbReference>
<dbReference type="Pfam" id="PF00753">
    <property type="entry name" value="Lactamase_B"/>
    <property type="match status" value="1"/>
</dbReference>
<dbReference type="RefSeq" id="WP_307122354.1">
    <property type="nucleotide sequence ID" value="NZ_JAUSTM010000019.1"/>
</dbReference>
<dbReference type="InterPro" id="IPR001279">
    <property type="entry name" value="Metallo-B-lactamas"/>
</dbReference>